<sequence length="152" mass="16686">MTESQVFYQPFFEDVAVGEDIPTLTVTVDETQMFFFSAATYNGHRIHYDKEWARDTEGYDNVLVHGPLQAALLARALGDWIGGRGRLVSFSVQNRAVAYPGESLSFGGEVTGKRLSDEGTGLVDLVIAGRRDDTILMPGMATVELPMRGARP</sequence>
<dbReference type="InterPro" id="IPR029069">
    <property type="entry name" value="HotDog_dom_sf"/>
</dbReference>
<dbReference type="OrthoDB" id="7183822at2"/>
<organism evidence="3 4">
    <name type="scientific">Mycobacterium colombiense</name>
    <dbReference type="NCBI Taxonomy" id="339268"/>
    <lineage>
        <taxon>Bacteria</taxon>
        <taxon>Bacillati</taxon>
        <taxon>Actinomycetota</taxon>
        <taxon>Actinomycetes</taxon>
        <taxon>Mycobacteriales</taxon>
        <taxon>Mycobacteriaceae</taxon>
        <taxon>Mycobacterium</taxon>
        <taxon>Mycobacterium avium complex (MAC)</taxon>
    </lineage>
</organism>
<proteinExistence type="inferred from homology"/>
<dbReference type="InterPro" id="IPR002539">
    <property type="entry name" value="MaoC-like_dom"/>
</dbReference>
<dbReference type="Gene3D" id="3.10.129.10">
    <property type="entry name" value="Hotdog Thioesterase"/>
    <property type="match status" value="1"/>
</dbReference>
<dbReference type="PANTHER" id="PTHR28152">
    <property type="entry name" value="HYDROXYACYL-THIOESTER DEHYDRATASE TYPE 2, MITOCHONDRIAL"/>
    <property type="match status" value="1"/>
</dbReference>
<feature type="domain" description="MaoC-like" evidence="2">
    <location>
        <begin position="18"/>
        <end position="118"/>
    </location>
</feature>
<accession>A0A1A2YZZ7</accession>
<evidence type="ECO:0000313" key="3">
    <source>
        <dbReference type="EMBL" id="OBI43844.1"/>
    </source>
</evidence>
<gene>
    <name evidence="3" type="ORF">A5708_17835</name>
</gene>
<protein>
    <submittedName>
        <fullName evidence="3">Acyl dehydratase</fullName>
    </submittedName>
</protein>
<evidence type="ECO:0000256" key="1">
    <source>
        <dbReference type="ARBA" id="ARBA00005254"/>
    </source>
</evidence>
<comment type="caution">
    <text evidence="3">The sequence shown here is derived from an EMBL/GenBank/DDBJ whole genome shotgun (WGS) entry which is preliminary data.</text>
</comment>
<dbReference type="Proteomes" id="UP000091846">
    <property type="component" value="Unassembled WGS sequence"/>
</dbReference>
<name>A0A1A2YZZ7_9MYCO</name>
<evidence type="ECO:0000259" key="2">
    <source>
        <dbReference type="Pfam" id="PF01575"/>
    </source>
</evidence>
<dbReference type="RefSeq" id="WP_065027883.1">
    <property type="nucleotide sequence ID" value="NZ_LZKI01000052.1"/>
</dbReference>
<evidence type="ECO:0000313" key="4">
    <source>
        <dbReference type="Proteomes" id="UP000091846"/>
    </source>
</evidence>
<dbReference type="PANTHER" id="PTHR28152:SF1">
    <property type="entry name" value="HYDROXYACYL-THIOESTER DEHYDRATASE TYPE 2, MITOCHONDRIAL"/>
    <property type="match status" value="1"/>
</dbReference>
<comment type="similarity">
    <text evidence="1">Belongs to the enoyl-CoA hydratase/isomerase family.</text>
</comment>
<dbReference type="Pfam" id="PF01575">
    <property type="entry name" value="MaoC_dehydratas"/>
    <property type="match status" value="1"/>
</dbReference>
<dbReference type="EMBL" id="LZKI01000052">
    <property type="protein sequence ID" value="OBI43844.1"/>
    <property type="molecule type" value="Genomic_DNA"/>
</dbReference>
<dbReference type="InterPro" id="IPR052741">
    <property type="entry name" value="Mitochondrial_HTD2"/>
</dbReference>
<reference evidence="3 4" key="1">
    <citation type="submission" date="2016-06" db="EMBL/GenBank/DDBJ databases">
        <authorList>
            <person name="Kjaerup R.B."/>
            <person name="Dalgaard T.S."/>
            <person name="Juul-Madsen H.R."/>
        </authorList>
    </citation>
    <scope>NUCLEOTIDE SEQUENCE [LARGE SCALE GENOMIC DNA]</scope>
    <source>
        <strain evidence="3 4">E1334</strain>
    </source>
</reference>
<dbReference type="GO" id="GO:0019171">
    <property type="term" value="F:(3R)-hydroxyacyl-[acyl-carrier-protein] dehydratase activity"/>
    <property type="evidence" value="ECO:0007669"/>
    <property type="project" value="TreeGrafter"/>
</dbReference>
<dbReference type="SUPFAM" id="SSF54637">
    <property type="entry name" value="Thioesterase/thiol ester dehydrase-isomerase"/>
    <property type="match status" value="1"/>
</dbReference>
<dbReference type="AlphaFoldDB" id="A0A1A2YZZ7"/>